<keyword evidence="1 3" id="KW-0732">Signal</keyword>
<dbReference type="CDD" id="cd22191">
    <property type="entry name" value="DPBB_RlpA_EXP_N-like"/>
    <property type="match status" value="1"/>
</dbReference>
<evidence type="ECO:0008006" key="6">
    <source>
        <dbReference type="Google" id="ProtNLM"/>
    </source>
</evidence>
<dbReference type="Gene3D" id="2.40.40.10">
    <property type="entry name" value="RlpA-like domain"/>
    <property type="match status" value="1"/>
</dbReference>
<evidence type="ECO:0000256" key="3">
    <source>
        <dbReference type="SAM" id="SignalP"/>
    </source>
</evidence>
<keyword evidence="5" id="KW-1185">Reference proteome</keyword>
<reference evidence="4 5" key="1">
    <citation type="submission" date="2014-04" db="EMBL/GenBank/DDBJ databases">
        <authorList>
            <consortium name="DOE Joint Genome Institute"/>
            <person name="Kuo A."/>
            <person name="Kohler A."/>
            <person name="Costa M.D."/>
            <person name="Nagy L.G."/>
            <person name="Floudas D."/>
            <person name="Copeland A."/>
            <person name="Barry K.W."/>
            <person name="Cichocki N."/>
            <person name="Veneault-Fourrey C."/>
            <person name="LaButti K."/>
            <person name="Lindquist E.A."/>
            <person name="Lipzen A."/>
            <person name="Lundell T."/>
            <person name="Morin E."/>
            <person name="Murat C."/>
            <person name="Sun H."/>
            <person name="Tunlid A."/>
            <person name="Henrissat B."/>
            <person name="Grigoriev I.V."/>
            <person name="Hibbett D.S."/>
            <person name="Martin F."/>
            <person name="Nordberg H.P."/>
            <person name="Cantor M.N."/>
            <person name="Hua S.X."/>
        </authorList>
    </citation>
    <scope>NUCLEOTIDE SEQUENCE [LARGE SCALE GENOMIC DNA]</scope>
    <source>
        <strain evidence="4 5">441</strain>
    </source>
</reference>
<feature type="chain" id="PRO_5002224059" description="Expansin-like EG45 domain-containing protein" evidence="3">
    <location>
        <begin position="24"/>
        <end position="255"/>
    </location>
</feature>
<dbReference type="PANTHER" id="PTHR31836">
    <property type="match status" value="1"/>
</dbReference>
<dbReference type="InterPro" id="IPR036908">
    <property type="entry name" value="RlpA-like_sf"/>
</dbReference>
<protein>
    <recommendedName>
        <fullName evidence="6">Expansin-like EG45 domain-containing protein</fullName>
    </recommendedName>
</protein>
<feature type="compositionally biased region" description="Low complexity" evidence="2">
    <location>
        <begin position="149"/>
        <end position="217"/>
    </location>
</feature>
<accession>A0A0D0AGG2</accession>
<evidence type="ECO:0000313" key="4">
    <source>
        <dbReference type="EMBL" id="KIK31163.1"/>
    </source>
</evidence>
<reference evidence="5" key="2">
    <citation type="submission" date="2015-01" db="EMBL/GenBank/DDBJ databases">
        <title>Evolutionary Origins and Diversification of the Mycorrhizal Mutualists.</title>
        <authorList>
            <consortium name="DOE Joint Genome Institute"/>
            <consortium name="Mycorrhizal Genomics Consortium"/>
            <person name="Kohler A."/>
            <person name="Kuo A."/>
            <person name="Nagy L.G."/>
            <person name="Floudas D."/>
            <person name="Copeland A."/>
            <person name="Barry K.W."/>
            <person name="Cichocki N."/>
            <person name="Veneault-Fourrey C."/>
            <person name="LaButti K."/>
            <person name="Lindquist E.A."/>
            <person name="Lipzen A."/>
            <person name="Lundell T."/>
            <person name="Morin E."/>
            <person name="Murat C."/>
            <person name="Riley R."/>
            <person name="Ohm R."/>
            <person name="Sun H."/>
            <person name="Tunlid A."/>
            <person name="Henrissat B."/>
            <person name="Grigoriev I.V."/>
            <person name="Hibbett D.S."/>
            <person name="Martin F."/>
        </authorList>
    </citation>
    <scope>NUCLEOTIDE SEQUENCE [LARGE SCALE GENOMIC DNA]</scope>
    <source>
        <strain evidence="5">441</strain>
    </source>
</reference>
<feature type="region of interest" description="Disordered" evidence="2">
    <location>
        <begin position="149"/>
        <end position="232"/>
    </location>
</feature>
<dbReference type="PANTHER" id="PTHR31836:SF28">
    <property type="entry name" value="SRCR DOMAIN-CONTAINING PROTEIN-RELATED"/>
    <property type="match status" value="1"/>
</dbReference>
<dbReference type="Proteomes" id="UP000054018">
    <property type="component" value="Unassembled WGS sequence"/>
</dbReference>
<feature type="signal peptide" evidence="3">
    <location>
        <begin position="1"/>
        <end position="23"/>
    </location>
</feature>
<dbReference type="OrthoDB" id="623670at2759"/>
<dbReference type="InterPro" id="IPR051477">
    <property type="entry name" value="Expansin_CellWall"/>
</dbReference>
<dbReference type="STRING" id="765257.A0A0D0AGG2"/>
<evidence type="ECO:0000256" key="1">
    <source>
        <dbReference type="ARBA" id="ARBA00022729"/>
    </source>
</evidence>
<proteinExistence type="predicted"/>
<dbReference type="EMBL" id="KN833685">
    <property type="protein sequence ID" value="KIK31163.1"/>
    <property type="molecule type" value="Genomic_DNA"/>
</dbReference>
<dbReference type="HOGENOM" id="CLU_047639_0_1_1"/>
<gene>
    <name evidence="4" type="ORF">PISMIDRAFT_670154</name>
</gene>
<organism evidence="4 5">
    <name type="scientific">Pisolithus microcarpus 441</name>
    <dbReference type="NCBI Taxonomy" id="765257"/>
    <lineage>
        <taxon>Eukaryota</taxon>
        <taxon>Fungi</taxon>
        <taxon>Dikarya</taxon>
        <taxon>Basidiomycota</taxon>
        <taxon>Agaricomycotina</taxon>
        <taxon>Agaricomycetes</taxon>
        <taxon>Agaricomycetidae</taxon>
        <taxon>Boletales</taxon>
        <taxon>Sclerodermatineae</taxon>
        <taxon>Pisolithaceae</taxon>
        <taxon>Pisolithus</taxon>
    </lineage>
</organism>
<dbReference type="SUPFAM" id="SSF50685">
    <property type="entry name" value="Barwin-like endoglucanases"/>
    <property type="match status" value="1"/>
</dbReference>
<sequence length="255" mass="27020">MQIFTRLSVLLSILFSICSVTLGHEHLGKRMHPRRHHDDLAVRAPGDLKVWKRFDNARFTYYAVGLGACGQTNQPSDFIVALNSDQYGGGQYCFQMITITVNGKTAQAQIMDECPGCPNEGLDFSQGLFTYFSDLSAGVLYGTWNFGSGSSPTTSTPAPQPTTTWQAPTSTTTWQAPTTTWTPPTTSTTPTSSSTSTTPTTTSTSASTVGTTTTSGTLAVETSAPSGSQVSTSSVLNDLDLTLLGFGGLLVACEN</sequence>
<evidence type="ECO:0000313" key="5">
    <source>
        <dbReference type="Proteomes" id="UP000054018"/>
    </source>
</evidence>
<name>A0A0D0AGG2_9AGAM</name>
<dbReference type="AlphaFoldDB" id="A0A0D0AGG2"/>
<evidence type="ECO:0000256" key="2">
    <source>
        <dbReference type="SAM" id="MobiDB-lite"/>
    </source>
</evidence>